<dbReference type="AlphaFoldDB" id="A0A0M8P5X9"/>
<organism evidence="1 2">
    <name type="scientific">Penicillium nordicum</name>
    <dbReference type="NCBI Taxonomy" id="229535"/>
    <lineage>
        <taxon>Eukaryota</taxon>
        <taxon>Fungi</taxon>
        <taxon>Dikarya</taxon>
        <taxon>Ascomycota</taxon>
        <taxon>Pezizomycotina</taxon>
        <taxon>Eurotiomycetes</taxon>
        <taxon>Eurotiomycetidae</taxon>
        <taxon>Eurotiales</taxon>
        <taxon>Aspergillaceae</taxon>
        <taxon>Penicillium</taxon>
    </lineage>
</organism>
<name>A0A0M8P5X9_9EURO</name>
<evidence type="ECO:0000313" key="2">
    <source>
        <dbReference type="Proteomes" id="UP000037696"/>
    </source>
</evidence>
<comment type="caution">
    <text evidence="1">The sequence shown here is derived from an EMBL/GenBank/DDBJ whole genome shotgun (WGS) entry which is preliminary data.</text>
</comment>
<gene>
    <name evidence="1" type="ORF">ACN38_g3260</name>
</gene>
<proteinExistence type="predicted"/>
<protein>
    <submittedName>
        <fullName evidence="1">Uncharacterized protein</fullName>
    </submittedName>
</protein>
<keyword evidence="2" id="KW-1185">Reference proteome</keyword>
<reference evidence="1 2" key="1">
    <citation type="submission" date="2015-08" db="EMBL/GenBank/DDBJ databases">
        <title>Genome sequencing of Penicillium nordicum.</title>
        <authorList>
            <person name="Nguyen H.D."/>
            <person name="Seifert K.A."/>
        </authorList>
    </citation>
    <scope>NUCLEOTIDE SEQUENCE [LARGE SCALE GENOMIC DNA]</scope>
    <source>
        <strain evidence="1 2">DAOMC 185683</strain>
    </source>
</reference>
<accession>A0A0M8P5X9</accession>
<sequence length="101" mass="11751">MGAGNLVLAAFCSLSTTEHAPEYLYMNKRTTKTRWSLRHRHSISNLLWCFGLRECARVPARGYSKKKLRCIRQACLYHHPILSIPRTDPNSFDYITIVCFF</sequence>
<evidence type="ECO:0000313" key="1">
    <source>
        <dbReference type="EMBL" id="KOS45818.1"/>
    </source>
</evidence>
<dbReference type="Proteomes" id="UP000037696">
    <property type="component" value="Unassembled WGS sequence"/>
</dbReference>
<dbReference type="EMBL" id="LHQQ01000038">
    <property type="protein sequence ID" value="KOS45818.1"/>
    <property type="molecule type" value="Genomic_DNA"/>
</dbReference>